<name>F0SCN9_PSESL</name>
<accession>F0SCN9</accession>
<sequence>MENKIKVLYLDDEANNLIGFKALLRFDYKVFCVQTAAEAFDCLNSNPDIRVIFCDQRMPNMTGVEFFQEIRSSHPLPIRILITGFSDIEDVISAINKGHVFRYVKKPWLDADILTAIEEANKFYLANSFLAIKNKELEKAYQELDKFAYSVSHDLRGPLVGIAGGINLALNIQDIKEIKEILRMMNKSVEKLDNFILNMHDYYSLERGTLTISDINFEDIVKEMSDLFSIYTKTENIAFNTELEQNEPFWNDILSVKLIINNLLSNAFKYQVPDRENKFVNLKINVKKGEATIIVEDNGHGIDSKYQSEIFNLFFRAHYQATGSGFGLFNLKSALTKLNGKIEVESELNVGTKFIVRIPHK</sequence>
<evidence type="ECO:0000259" key="5">
    <source>
        <dbReference type="PROSITE" id="PS50109"/>
    </source>
</evidence>
<dbReference type="Proteomes" id="UP000000310">
    <property type="component" value="Chromosome"/>
</dbReference>
<dbReference type="OrthoDB" id="9781208at2"/>
<dbReference type="EC" id="2.7.13.3" evidence="2"/>
<evidence type="ECO:0000313" key="7">
    <source>
        <dbReference type="EMBL" id="ADY53883.1"/>
    </source>
</evidence>
<dbReference type="AlphaFoldDB" id="F0SCN9"/>
<feature type="domain" description="Response regulatory" evidence="6">
    <location>
        <begin position="6"/>
        <end position="121"/>
    </location>
</feature>
<dbReference type="InterPro" id="IPR036890">
    <property type="entry name" value="HATPase_C_sf"/>
</dbReference>
<dbReference type="GO" id="GO:0000155">
    <property type="term" value="F:phosphorelay sensor kinase activity"/>
    <property type="evidence" value="ECO:0007669"/>
    <property type="project" value="InterPro"/>
</dbReference>
<dbReference type="InterPro" id="IPR036097">
    <property type="entry name" value="HisK_dim/P_sf"/>
</dbReference>
<evidence type="ECO:0000259" key="6">
    <source>
        <dbReference type="PROSITE" id="PS50110"/>
    </source>
</evidence>
<reference evidence="8" key="2">
    <citation type="submission" date="2011-02" db="EMBL/GenBank/DDBJ databases">
        <title>The complete genome of Pedobacter saltans DSM 12145.</title>
        <authorList>
            <consortium name="US DOE Joint Genome Institute (JGI-PGF)"/>
            <person name="Lucas S."/>
            <person name="Copeland A."/>
            <person name="Lapidus A."/>
            <person name="Bruce D."/>
            <person name="Goodwin L."/>
            <person name="Pitluck S."/>
            <person name="Kyrpides N."/>
            <person name="Mavromatis K."/>
            <person name="Pagani I."/>
            <person name="Ivanova N."/>
            <person name="Ovchinnikova G."/>
            <person name="Lu M."/>
            <person name="Detter J.C."/>
            <person name="Han C."/>
            <person name="Land M."/>
            <person name="Hauser L."/>
            <person name="Markowitz V."/>
            <person name="Cheng J.-F."/>
            <person name="Hugenholtz P."/>
            <person name="Woyke T."/>
            <person name="Wu D."/>
            <person name="Tindall B."/>
            <person name="Pomrenke H.G."/>
            <person name="Brambilla E."/>
            <person name="Klenk H.-P."/>
            <person name="Eisen J.A."/>
        </authorList>
    </citation>
    <scope>NUCLEOTIDE SEQUENCE [LARGE SCALE GENOMIC DNA]</scope>
    <source>
        <strain evidence="8">ATCC 51119 / DSM 12145 / JCM 21818 / LMG 10337 / NBRC 100064 / NCIMB 13643</strain>
    </source>
</reference>
<dbReference type="PROSITE" id="PS50109">
    <property type="entry name" value="HIS_KIN"/>
    <property type="match status" value="1"/>
</dbReference>
<dbReference type="KEGG" id="psn:Pedsa_3348"/>
<evidence type="ECO:0000256" key="3">
    <source>
        <dbReference type="ARBA" id="ARBA00022553"/>
    </source>
</evidence>
<dbReference type="SUPFAM" id="SSF47384">
    <property type="entry name" value="Homodimeric domain of signal transducing histidine kinase"/>
    <property type="match status" value="1"/>
</dbReference>
<dbReference type="RefSeq" id="WP_013634366.1">
    <property type="nucleotide sequence ID" value="NC_015177.1"/>
</dbReference>
<proteinExistence type="predicted"/>
<dbReference type="SUPFAM" id="SSF55874">
    <property type="entry name" value="ATPase domain of HSP90 chaperone/DNA topoisomerase II/histidine kinase"/>
    <property type="match status" value="1"/>
</dbReference>
<dbReference type="SMART" id="SM00388">
    <property type="entry name" value="HisKA"/>
    <property type="match status" value="1"/>
</dbReference>
<dbReference type="PRINTS" id="PR00344">
    <property type="entry name" value="BCTRLSENSOR"/>
</dbReference>
<dbReference type="SMART" id="SM00448">
    <property type="entry name" value="REC"/>
    <property type="match status" value="1"/>
</dbReference>
<organism evidence="7 8">
    <name type="scientific">Pseudopedobacter saltans (strain ATCC 51119 / DSM 12145 / JCM 21818 / CCUG 39354 / LMG 10337 / NBRC 100064 / NCIMB 13643)</name>
    <name type="common">Pedobacter saltans</name>
    <dbReference type="NCBI Taxonomy" id="762903"/>
    <lineage>
        <taxon>Bacteria</taxon>
        <taxon>Pseudomonadati</taxon>
        <taxon>Bacteroidota</taxon>
        <taxon>Sphingobacteriia</taxon>
        <taxon>Sphingobacteriales</taxon>
        <taxon>Sphingobacteriaceae</taxon>
        <taxon>Pseudopedobacter</taxon>
    </lineage>
</organism>
<gene>
    <name evidence="7" type="ordered locus">Pedsa_3348</name>
</gene>
<dbReference type="InterPro" id="IPR003594">
    <property type="entry name" value="HATPase_dom"/>
</dbReference>
<dbReference type="SMART" id="SM00387">
    <property type="entry name" value="HATPase_c"/>
    <property type="match status" value="1"/>
</dbReference>
<dbReference type="SUPFAM" id="SSF52172">
    <property type="entry name" value="CheY-like"/>
    <property type="match status" value="1"/>
</dbReference>
<dbReference type="CDD" id="cd17569">
    <property type="entry name" value="REC_HupR-like"/>
    <property type="match status" value="1"/>
</dbReference>
<dbReference type="Gene3D" id="3.30.565.10">
    <property type="entry name" value="Histidine kinase-like ATPase, C-terminal domain"/>
    <property type="match status" value="1"/>
</dbReference>
<dbReference type="InterPro" id="IPR005467">
    <property type="entry name" value="His_kinase_dom"/>
</dbReference>
<reference evidence="7 8" key="1">
    <citation type="journal article" date="2011" name="Stand. Genomic Sci.">
        <title>Complete genome sequence of the gliding, heparinolytic Pedobacter saltans type strain (113).</title>
        <authorList>
            <person name="Liolios K."/>
            <person name="Sikorski J."/>
            <person name="Lu M."/>
            <person name="Nolan M."/>
            <person name="Lapidus A."/>
            <person name="Lucas S."/>
            <person name="Hammon N."/>
            <person name="Deshpande S."/>
            <person name="Cheng J.F."/>
            <person name="Tapia R."/>
            <person name="Han C."/>
            <person name="Goodwin L."/>
            <person name="Pitluck S."/>
            <person name="Huntemann M."/>
            <person name="Ivanova N."/>
            <person name="Pagani I."/>
            <person name="Mavromatis K."/>
            <person name="Ovchinikova G."/>
            <person name="Pati A."/>
            <person name="Chen A."/>
            <person name="Palaniappan K."/>
            <person name="Land M."/>
            <person name="Hauser L."/>
            <person name="Brambilla E.M."/>
            <person name="Kotsyurbenko O."/>
            <person name="Rohde M."/>
            <person name="Tindall B.J."/>
            <person name="Abt B."/>
            <person name="Goker M."/>
            <person name="Detter J.C."/>
            <person name="Woyke T."/>
            <person name="Bristow J."/>
            <person name="Eisen J.A."/>
            <person name="Markowitz V."/>
            <person name="Hugenholtz P."/>
            <person name="Klenk H.P."/>
            <person name="Kyrpides N.C."/>
        </authorList>
    </citation>
    <scope>NUCLEOTIDE SEQUENCE [LARGE SCALE GENOMIC DNA]</scope>
    <source>
        <strain evidence="8">ATCC 51119 / DSM 12145 / JCM 21818 / LMG 10337 / NBRC 100064 / NCIMB 13643</strain>
    </source>
</reference>
<dbReference type="Gene3D" id="1.10.287.130">
    <property type="match status" value="1"/>
</dbReference>
<evidence type="ECO:0000256" key="2">
    <source>
        <dbReference type="ARBA" id="ARBA00012438"/>
    </source>
</evidence>
<feature type="modified residue" description="4-aspartylphosphate" evidence="4">
    <location>
        <position position="55"/>
    </location>
</feature>
<evidence type="ECO:0000256" key="4">
    <source>
        <dbReference type="PROSITE-ProRule" id="PRU00169"/>
    </source>
</evidence>
<evidence type="ECO:0000313" key="8">
    <source>
        <dbReference type="Proteomes" id="UP000000310"/>
    </source>
</evidence>
<dbReference type="InterPro" id="IPR011006">
    <property type="entry name" value="CheY-like_superfamily"/>
</dbReference>
<dbReference type="InterPro" id="IPR004358">
    <property type="entry name" value="Sig_transdc_His_kin-like_C"/>
</dbReference>
<keyword evidence="8" id="KW-1185">Reference proteome</keyword>
<dbReference type="InterPro" id="IPR001789">
    <property type="entry name" value="Sig_transdc_resp-reg_receiver"/>
</dbReference>
<dbReference type="Pfam" id="PF00072">
    <property type="entry name" value="Response_reg"/>
    <property type="match status" value="1"/>
</dbReference>
<dbReference type="InterPro" id="IPR003661">
    <property type="entry name" value="HisK_dim/P_dom"/>
</dbReference>
<dbReference type="HOGENOM" id="CLU_000445_114_72_10"/>
<keyword evidence="7" id="KW-0808">Transferase</keyword>
<dbReference type="Pfam" id="PF02518">
    <property type="entry name" value="HATPase_c"/>
    <property type="match status" value="1"/>
</dbReference>
<dbReference type="STRING" id="762903.Pedsa_3348"/>
<keyword evidence="3 4" id="KW-0597">Phosphoprotein</keyword>
<dbReference type="eggNOG" id="COG4251">
    <property type="taxonomic scope" value="Bacteria"/>
</dbReference>
<protein>
    <recommendedName>
        <fullName evidence="2">histidine kinase</fullName>
        <ecNumber evidence="2">2.7.13.3</ecNumber>
    </recommendedName>
</protein>
<dbReference type="PANTHER" id="PTHR43547:SF2">
    <property type="entry name" value="HYBRID SIGNAL TRANSDUCTION HISTIDINE KINASE C"/>
    <property type="match status" value="1"/>
</dbReference>
<keyword evidence="7" id="KW-0418">Kinase</keyword>
<dbReference type="EMBL" id="CP002545">
    <property type="protein sequence ID" value="ADY53883.1"/>
    <property type="molecule type" value="Genomic_DNA"/>
</dbReference>
<dbReference type="PROSITE" id="PS50110">
    <property type="entry name" value="RESPONSE_REGULATORY"/>
    <property type="match status" value="1"/>
</dbReference>
<dbReference type="Gene3D" id="3.40.50.2300">
    <property type="match status" value="1"/>
</dbReference>
<dbReference type="CDD" id="cd00082">
    <property type="entry name" value="HisKA"/>
    <property type="match status" value="1"/>
</dbReference>
<feature type="domain" description="Histidine kinase" evidence="5">
    <location>
        <begin position="150"/>
        <end position="361"/>
    </location>
</feature>
<comment type="catalytic activity">
    <reaction evidence="1">
        <text>ATP + protein L-histidine = ADP + protein N-phospho-L-histidine.</text>
        <dbReference type="EC" id="2.7.13.3"/>
    </reaction>
</comment>
<evidence type="ECO:0000256" key="1">
    <source>
        <dbReference type="ARBA" id="ARBA00000085"/>
    </source>
</evidence>
<dbReference type="PANTHER" id="PTHR43547">
    <property type="entry name" value="TWO-COMPONENT HISTIDINE KINASE"/>
    <property type="match status" value="1"/>
</dbReference>